<keyword evidence="8 11" id="KW-0443">Lipid metabolism</keyword>
<keyword evidence="7 11" id="KW-0319">Glycerol metabolism</keyword>
<evidence type="ECO:0000256" key="3">
    <source>
        <dbReference type="ARBA" id="ARBA00009587"/>
    </source>
</evidence>
<feature type="domain" description="O-acyltransferase WSD1 C-terminal" evidence="14">
    <location>
        <begin position="307"/>
        <end position="452"/>
    </location>
</feature>
<keyword evidence="6 11" id="KW-0808">Transferase</keyword>
<dbReference type="GO" id="GO:0001666">
    <property type="term" value="P:response to hypoxia"/>
    <property type="evidence" value="ECO:0007669"/>
    <property type="project" value="TreeGrafter"/>
</dbReference>
<dbReference type="Proteomes" id="UP001185863">
    <property type="component" value="Unassembled WGS sequence"/>
</dbReference>
<evidence type="ECO:0000256" key="4">
    <source>
        <dbReference type="ARBA" id="ARBA00013244"/>
    </source>
</evidence>
<dbReference type="RefSeq" id="WP_317747183.1">
    <property type="nucleotide sequence ID" value="NZ_JAWLUP010000016.1"/>
</dbReference>
<dbReference type="EC" id="2.3.1.20" evidence="4 11"/>
<dbReference type="GO" id="GO:0005886">
    <property type="term" value="C:plasma membrane"/>
    <property type="evidence" value="ECO:0007669"/>
    <property type="project" value="TreeGrafter"/>
</dbReference>
<dbReference type="InterPro" id="IPR009721">
    <property type="entry name" value="O-acyltransferase_WSD1_C"/>
</dbReference>
<reference evidence="15" key="1">
    <citation type="submission" date="2023-10" db="EMBL/GenBank/DDBJ databases">
        <title>Development of a sustainable strategy for remediation of hydrocarbon-contaminated territories based on the waste exchange concept.</title>
        <authorList>
            <person name="Krivoruchko A."/>
        </authorList>
    </citation>
    <scope>NUCLEOTIDE SEQUENCE</scope>
    <source>
        <strain evidence="15">IEGM 68</strain>
    </source>
</reference>
<comment type="caution">
    <text evidence="15">The sequence shown here is derived from an EMBL/GenBank/DDBJ whole genome shotgun (WGS) entry which is preliminary data.</text>
</comment>
<dbReference type="NCBIfam" id="TIGR02946">
    <property type="entry name" value="acyl_WS_DGAT"/>
    <property type="match status" value="1"/>
</dbReference>
<dbReference type="PANTHER" id="PTHR31650">
    <property type="entry name" value="O-ACYLTRANSFERASE (WSD1-LIKE) FAMILY PROTEIN"/>
    <property type="match status" value="1"/>
</dbReference>
<dbReference type="Pfam" id="PF06974">
    <property type="entry name" value="WS_DGAT_C"/>
    <property type="match status" value="1"/>
</dbReference>
<dbReference type="AlphaFoldDB" id="A0AAE4UXH5"/>
<comment type="similarity">
    <text evidence="3 11">Belongs to the long-chain O-acyltransferase family.</text>
</comment>
<evidence type="ECO:0000259" key="13">
    <source>
        <dbReference type="Pfam" id="PF03007"/>
    </source>
</evidence>
<accession>A0AAE4UXH5</accession>
<evidence type="ECO:0000313" key="15">
    <source>
        <dbReference type="EMBL" id="MDV7264840.1"/>
    </source>
</evidence>
<evidence type="ECO:0000313" key="16">
    <source>
        <dbReference type="Proteomes" id="UP001185863"/>
    </source>
</evidence>
<evidence type="ECO:0000256" key="10">
    <source>
        <dbReference type="ARBA" id="ARBA00048109"/>
    </source>
</evidence>
<evidence type="ECO:0000256" key="6">
    <source>
        <dbReference type="ARBA" id="ARBA00022679"/>
    </source>
</evidence>
<evidence type="ECO:0000256" key="8">
    <source>
        <dbReference type="ARBA" id="ARBA00023098"/>
    </source>
</evidence>
<evidence type="ECO:0000256" key="7">
    <source>
        <dbReference type="ARBA" id="ARBA00022798"/>
    </source>
</evidence>
<evidence type="ECO:0000256" key="2">
    <source>
        <dbReference type="ARBA" id="ARBA00005189"/>
    </source>
</evidence>
<dbReference type="SUPFAM" id="SSF52777">
    <property type="entry name" value="CoA-dependent acyltransferases"/>
    <property type="match status" value="1"/>
</dbReference>
<dbReference type="GO" id="GO:0051701">
    <property type="term" value="P:biological process involved in interaction with host"/>
    <property type="evidence" value="ECO:0007669"/>
    <property type="project" value="TreeGrafter"/>
</dbReference>
<evidence type="ECO:0000256" key="12">
    <source>
        <dbReference type="SAM" id="MobiDB-lite"/>
    </source>
</evidence>
<gene>
    <name evidence="15" type="ORF">R4315_09835</name>
</gene>
<evidence type="ECO:0000256" key="5">
    <source>
        <dbReference type="ARBA" id="ARBA00022516"/>
    </source>
</evidence>
<dbReference type="InterPro" id="IPR014292">
    <property type="entry name" value="Acyl_transf_WS/DGAT"/>
</dbReference>
<dbReference type="GO" id="GO:0019432">
    <property type="term" value="P:triglyceride biosynthetic process"/>
    <property type="evidence" value="ECO:0007669"/>
    <property type="project" value="TreeGrafter"/>
</dbReference>
<dbReference type="GO" id="GO:0004144">
    <property type="term" value="F:diacylglycerol O-acyltransferase activity"/>
    <property type="evidence" value="ECO:0007669"/>
    <property type="project" value="UniProtKB-EC"/>
</dbReference>
<comment type="pathway">
    <text evidence="1 11">Glycerolipid metabolism; triacylglycerol biosynthesis.</text>
</comment>
<dbReference type="PANTHER" id="PTHR31650:SF1">
    <property type="entry name" value="WAX ESTER SYNTHASE_DIACYLGLYCEROL ACYLTRANSFERASE 4-RELATED"/>
    <property type="match status" value="1"/>
</dbReference>
<keyword evidence="9 11" id="KW-0012">Acyltransferase</keyword>
<evidence type="ECO:0000256" key="1">
    <source>
        <dbReference type="ARBA" id="ARBA00004771"/>
    </source>
</evidence>
<dbReference type="InterPro" id="IPR045034">
    <property type="entry name" value="O-acyltransferase_WSD1-like"/>
</dbReference>
<proteinExistence type="inferred from homology"/>
<protein>
    <recommendedName>
        <fullName evidence="4 11">Diacylglycerol O-acyltransferase</fullName>
        <ecNumber evidence="4 11">2.3.1.20</ecNumber>
    </recommendedName>
</protein>
<keyword evidence="5 11" id="KW-0444">Lipid biosynthesis</keyword>
<sequence>MGIMPVTDSIFLLGESREHPMHVGSLELFTPPDDAGPDYVKTMLDTMLSHKTVDSTFRKKPQGPVGSVGNLWWADEGDNVDLEYHVRHSALPAPCRVRELLTLTSRLHGTLLDRHRPLWEMYVIEGLSDGRFAIYTKLHHSLMDGVSGLRLLQRTLTTDPTVRDAPPPWNLPRGEKKPDSGGGLDLGSVFGGLRRTVGEVAGLAPASLRIARTALGQHDMKFPYEAPRTMLNVPIGGARRFAAQSWSLERVNAVRKSAGVSVNDVVLAMCAGALRHYLTEQDGLPDAPLIAMVPVSLRDEKKVDAGGNSVGVTLCNLATDIEDPADRLSAISASMSQGKELFSSLTPMQALAWSAVNMSPIALTPIPGVVRLTPPPFNVIISNVPGPPKTMYFNGSRLDGLYPTSVVLDGQALNITLTNNGGNLDFGVVGCRRSVPSLQRILIHLETALAELEKALL</sequence>
<feature type="domain" description="O-acyltransferase WSD1-like N-terminal" evidence="13">
    <location>
        <begin position="7"/>
        <end position="266"/>
    </location>
</feature>
<feature type="region of interest" description="Disordered" evidence="12">
    <location>
        <begin position="159"/>
        <end position="183"/>
    </location>
</feature>
<name>A0AAE4UXH5_9NOCA</name>
<comment type="catalytic activity">
    <reaction evidence="10 11">
        <text>an acyl-CoA + a 1,2-diacyl-sn-glycerol = a triacyl-sn-glycerol + CoA</text>
        <dbReference type="Rhea" id="RHEA:10868"/>
        <dbReference type="ChEBI" id="CHEBI:17815"/>
        <dbReference type="ChEBI" id="CHEBI:57287"/>
        <dbReference type="ChEBI" id="CHEBI:58342"/>
        <dbReference type="ChEBI" id="CHEBI:64615"/>
        <dbReference type="EC" id="2.3.1.20"/>
    </reaction>
</comment>
<evidence type="ECO:0000256" key="9">
    <source>
        <dbReference type="ARBA" id="ARBA00023315"/>
    </source>
</evidence>
<dbReference type="Pfam" id="PF03007">
    <property type="entry name" value="WS_DGAT_cat"/>
    <property type="match status" value="1"/>
</dbReference>
<evidence type="ECO:0000259" key="14">
    <source>
        <dbReference type="Pfam" id="PF06974"/>
    </source>
</evidence>
<dbReference type="GO" id="GO:0006071">
    <property type="term" value="P:glycerol metabolic process"/>
    <property type="evidence" value="ECO:0007669"/>
    <property type="project" value="UniProtKB-KW"/>
</dbReference>
<organism evidence="15 16">
    <name type="scientific">Rhodococcus oxybenzonivorans</name>
    <dbReference type="NCBI Taxonomy" id="1990687"/>
    <lineage>
        <taxon>Bacteria</taxon>
        <taxon>Bacillati</taxon>
        <taxon>Actinomycetota</taxon>
        <taxon>Actinomycetes</taxon>
        <taxon>Mycobacteriales</taxon>
        <taxon>Nocardiaceae</taxon>
        <taxon>Rhodococcus</taxon>
    </lineage>
</organism>
<dbReference type="GO" id="GO:0071731">
    <property type="term" value="P:response to nitric oxide"/>
    <property type="evidence" value="ECO:0007669"/>
    <property type="project" value="TreeGrafter"/>
</dbReference>
<comment type="pathway">
    <text evidence="2">Lipid metabolism.</text>
</comment>
<evidence type="ECO:0000256" key="11">
    <source>
        <dbReference type="RuleBase" id="RU361241"/>
    </source>
</evidence>
<dbReference type="EMBL" id="JAWLUP010000016">
    <property type="protein sequence ID" value="MDV7264840.1"/>
    <property type="molecule type" value="Genomic_DNA"/>
</dbReference>
<dbReference type="InterPro" id="IPR004255">
    <property type="entry name" value="O-acyltransferase_WSD1_N"/>
</dbReference>